<dbReference type="RefSeq" id="WP_317084090.1">
    <property type="nucleotide sequence ID" value="NZ_CP136594.1"/>
</dbReference>
<feature type="signal peptide" evidence="2">
    <location>
        <begin position="1"/>
        <end position="22"/>
    </location>
</feature>
<dbReference type="KEGG" id="acoa:RB602_06755"/>
<feature type="chain" id="PRO_5041672555" description="HdeA/HdeB family protein" evidence="2">
    <location>
        <begin position="23"/>
        <end position="143"/>
    </location>
</feature>
<feature type="compositionally biased region" description="Acidic residues" evidence="1">
    <location>
        <begin position="26"/>
        <end position="44"/>
    </location>
</feature>
<name>A0AA97F9F1_9SPHN</name>
<protein>
    <recommendedName>
        <fullName evidence="5">HdeA/HdeB family protein</fullName>
    </recommendedName>
</protein>
<organism evidence="3 4">
    <name type="scientific">Alterisphingorhabdus coralli</name>
    <dbReference type="NCBI Taxonomy" id="3071408"/>
    <lineage>
        <taxon>Bacteria</taxon>
        <taxon>Pseudomonadati</taxon>
        <taxon>Pseudomonadota</taxon>
        <taxon>Alphaproteobacteria</taxon>
        <taxon>Sphingomonadales</taxon>
        <taxon>Sphingomonadaceae</taxon>
        <taxon>Alterisphingorhabdus (ex Yan et al. 2024)</taxon>
    </lineage>
</organism>
<gene>
    <name evidence="3" type="ORF">RB602_06755</name>
</gene>
<reference evidence="3 4" key="1">
    <citation type="submission" date="2023-10" db="EMBL/GenBank/DDBJ databases">
        <title>Complete genome sequence of a Sphingomonadaceae bacterium.</title>
        <authorList>
            <person name="Yan C."/>
        </authorList>
    </citation>
    <scope>NUCLEOTIDE SEQUENCE [LARGE SCALE GENOMIC DNA]</scope>
    <source>
        <strain evidence="3 4">SCSIO 66989</strain>
    </source>
</reference>
<dbReference type="Proteomes" id="UP001302429">
    <property type="component" value="Chromosome"/>
</dbReference>
<keyword evidence="2" id="KW-0732">Signal</keyword>
<evidence type="ECO:0000256" key="2">
    <source>
        <dbReference type="SAM" id="SignalP"/>
    </source>
</evidence>
<feature type="region of interest" description="Disordered" evidence="1">
    <location>
        <begin position="22"/>
        <end position="51"/>
    </location>
</feature>
<dbReference type="AlphaFoldDB" id="A0AA97F9F1"/>
<dbReference type="EMBL" id="CP136594">
    <property type="protein sequence ID" value="WOE76408.1"/>
    <property type="molecule type" value="Genomic_DNA"/>
</dbReference>
<accession>A0AA97F9F1</accession>
<evidence type="ECO:0000313" key="4">
    <source>
        <dbReference type="Proteomes" id="UP001302429"/>
    </source>
</evidence>
<keyword evidence="4" id="KW-1185">Reference proteome</keyword>
<sequence length="143" mass="15080">MKRLSLTIATVAALSVSACAPAGESGDAEADSDTETAADDDMERPDETPAITASDDTMALTCADFLETAAIATAEEQDEAAIAAQDELSNGLIWLHGYLYAANDGEVGVLSQEWMETNVKRVYETCNAAEDPAKVNLFEVAKS</sequence>
<proteinExistence type="predicted"/>
<evidence type="ECO:0008006" key="5">
    <source>
        <dbReference type="Google" id="ProtNLM"/>
    </source>
</evidence>
<evidence type="ECO:0000313" key="3">
    <source>
        <dbReference type="EMBL" id="WOE76408.1"/>
    </source>
</evidence>
<dbReference type="PROSITE" id="PS51257">
    <property type="entry name" value="PROKAR_LIPOPROTEIN"/>
    <property type="match status" value="1"/>
</dbReference>
<evidence type="ECO:0000256" key="1">
    <source>
        <dbReference type="SAM" id="MobiDB-lite"/>
    </source>
</evidence>